<name>A0AAN9SW08_PSOTE</name>
<dbReference type="AlphaFoldDB" id="A0AAN9SW08"/>
<dbReference type="EMBL" id="JAYMYS010000002">
    <property type="protein sequence ID" value="KAK7406562.1"/>
    <property type="molecule type" value="Genomic_DNA"/>
</dbReference>
<protein>
    <submittedName>
        <fullName evidence="1">Uncharacterized protein</fullName>
    </submittedName>
</protein>
<keyword evidence="2" id="KW-1185">Reference proteome</keyword>
<reference evidence="1 2" key="1">
    <citation type="submission" date="2024-01" db="EMBL/GenBank/DDBJ databases">
        <title>The genomes of 5 underutilized Papilionoideae crops provide insights into root nodulation and disease resistanc.</title>
        <authorList>
            <person name="Jiang F."/>
        </authorList>
    </citation>
    <scope>NUCLEOTIDE SEQUENCE [LARGE SCALE GENOMIC DNA]</scope>
    <source>
        <strain evidence="1">DUOXIRENSHENG_FW03</strain>
        <tissue evidence="1">Leaves</tissue>
    </source>
</reference>
<accession>A0AAN9SW08</accession>
<proteinExistence type="predicted"/>
<comment type="caution">
    <text evidence="1">The sequence shown here is derived from an EMBL/GenBank/DDBJ whole genome shotgun (WGS) entry which is preliminary data.</text>
</comment>
<evidence type="ECO:0000313" key="1">
    <source>
        <dbReference type="EMBL" id="KAK7406562.1"/>
    </source>
</evidence>
<evidence type="ECO:0000313" key="2">
    <source>
        <dbReference type="Proteomes" id="UP001386955"/>
    </source>
</evidence>
<sequence length="124" mass="14106">MIHFDSQCNDYSIMESNSGKGTRCRESQYSQSCTAALSQCLNKPHSNGVDFVPRLEHPSHMVWGGWIIRSPFSPSQTRARNLHGMVRVRFRLLVLSPSHTQQLNKKPCPPAASYCQHLSLPHFR</sequence>
<gene>
    <name evidence="1" type="ORF">VNO78_08189</name>
</gene>
<organism evidence="1 2">
    <name type="scientific">Psophocarpus tetragonolobus</name>
    <name type="common">Winged bean</name>
    <name type="synonym">Dolichos tetragonolobus</name>
    <dbReference type="NCBI Taxonomy" id="3891"/>
    <lineage>
        <taxon>Eukaryota</taxon>
        <taxon>Viridiplantae</taxon>
        <taxon>Streptophyta</taxon>
        <taxon>Embryophyta</taxon>
        <taxon>Tracheophyta</taxon>
        <taxon>Spermatophyta</taxon>
        <taxon>Magnoliopsida</taxon>
        <taxon>eudicotyledons</taxon>
        <taxon>Gunneridae</taxon>
        <taxon>Pentapetalae</taxon>
        <taxon>rosids</taxon>
        <taxon>fabids</taxon>
        <taxon>Fabales</taxon>
        <taxon>Fabaceae</taxon>
        <taxon>Papilionoideae</taxon>
        <taxon>50 kb inversion clade</taxon>
        <taxon>NPAAA clade</taxon>
        <taxon>indigoferoid/millettioid clade</taxon>
        <taxon>Phaseoleae</taxon>
        <taxon>Psophocarpus</taxon>
    </lineage>
</organism>
<dbReference type="Proteomes" id="UP001386955">
    <property type="component" value="Unassembled WGS sequence"/>
</dbReference>